<dbReference type="OrthoDB" id="1907165at2"/>
<dbReference type="Gene3D" id="2.30.110.50">
    <property type="match status" value="1"/>
</dbReference>
<dbReference type="Pfam" id="PF05954">
    <property type="entry name" value="Phage_GPD"/>
    <property type="match status" value="1"/>
</dbReference>
<reference evidence="1 2" key="1">
    <citation type="submission" date="2017-10" db="EMBL/GenBank/DDBJ databases">
        <title>Massilia psychrophilum sp. nov., a novel purple-pigmented bacterium isolated from Tianshan glacier, Xinjiang Municipality, China.</title>
        <authorList>
            <person name="Wang H."/>
        </authorList>
    </citation>
    <scope>NUCLEOTIDE SEQUENCE [LARGE SCALE GENOMIC DNA]</scope>
    <source>
        <strain evidence="1 2">JCM 30813</strain>
    </source>
</reference>
<accession>A0A2G8SY86</accession>
<comment type="caution">
    <text evidence="1">The sequence shown here is derived from an EMBL/GenBank/DDBJ whole genome shotgun (WGS) entry which is preliminary data.</text>
</comment>
<sequence length="132" mass="14269">MDNFFRHRKGGALTTSSLTGQVLTALSDYASHTRLYALKFDDERASRALSARDVIALSTRAAIPHAALLGQQASLEISLADGTRVHFGGYLSEVATLASAGGLTRYRLRLSTAEFNASPDDAAQEMWDHSLQ</sequence>
<dbReference type="EMBL" id="PDOB01000029">
    <property type="protein sequence ID" value="PIL38759.1"/>
    <property type="molecule type" value="Genomic_DNA"/>
</dbReference>
<dbReference type="SUPFAM" id="SSF69279">
    <property type="entry name" value="Phage tail proteins"/>
    <property type="match status" value="1"/>
</dbReference>
<evidence type="ECO:0000313" key="2">
    <source>
        <dbReference type="Proteomes" id="UP000228593"/>
    </source>
</evidence>
<name>A0A2G8SY86_9BURK</name>
<organism evidence="1 2">
    <name type="scientific">Massilia psychrophila</name>
    <dbReference type="NCBI Taxonomy" id="1603353"/>
    <lineage>
        <taxon>Bacteria</taxon>
        <taxon>Pseudomonadati</taxon>
        <taxon>Pseudomonadota</taxon>
        <taxon>Betaproteobacteria</taxon>
        <taxon>Burkholderiales</taxon>
        <taxon>Oxalobacteraceae</taxon>
        <taxon>Telluria group</taxon>
        <taxon>Massilia</taxon>
    </lineage>
</organism>
<evidence type="ECO:0008006" key="3">
    <source>
        <dbReference type="Google" id="ProtNLM"/>
    </source>
</evidence>
<dbReference type="AlphaFoldDB" id="A0A2G8SY86"/>
<gene>
    <name evidence="1" type="ORF">CR103_16115</name>
</gene>
<keyword evidence="2" id="KW-1185">Reference proteome</keyword>
<dbReference type="Proteomes" id="UP000228593">
    <property type="component" value="Unassembled WGS sequence"/>
</dbReference>
<proteinExistence type="predicted"/>
<evidence type="ECO:0000313" key="1">
    <source>
        <dbReference type="EMBL" id="PIL38759.1"/>
    </source>
</evidence>
<protein>
    <recommendedName>
        <fullName evidence="3">Type VI secretion system tip protein VgrG</fullName>
    </recommendedName>
</protein>